<sequence>MNQYLRSLMGLVVLTSGCAQVVPPRYGADVTLSPVTDSITVSPKKKSFGEQVAEDFVTLNWSTVRTQGADLIWHTPEGKELVKTIQHALLVRGVDVGLINQRQEPAPKHGADFTIYSRSYTINAKRCEKDDVYNLGENAHGCTLETLRWRSMVNPQKMIGD</sequence>
<dbReference type="PROSITE" id="PS51257">
    <property type="entry name" value="PROKAR_LIPOPROTEIN"/>
    <property type="match status" value="1"/>
</dbReference>
<protein>
    <recommendedName>
        <fullName evidence="3">Lipoprotein</fullName>
    </recommendedName>
</protein>
<proteinExistence type="predicted"/>
<dbReference type="EMBL" id="CAKMTQ010000030">
    <property type="protein sequence ID" value="CAH1534114.1"/>
    <property type="molecule type" value="Genomic_DNA"/>
</dbReference>
<organism evidence="1 2">
    <name type="scientific">Vibrio owensii</name>
    <dbReference type="NCBI Taxonomy" id="696485"/>
    <lineage>
        <taxon>Bacteria</taxon>
        <taxon>Pseudomonadati</taxon>
        <taxon>Pseudomonadota</taxon>
        <taxon>Gammaproteobacteria</taxon>
        <taxon>Vibrionales</taxon>
        <taxon>Vibrionaceae</taxon>
        <taxon>Vibrio</taxon>
    </lineage>
</organism>
<gene>
    <name evidence="1" type="ORF">THF1D04_360009</name>
</gene>
<name>A0AAU9Q8E4_9VIBR</name>
<evidence type="ECO:0000313" key="2">
    <source>
        <dbReference type="Proteomes" id="UP001295420"/>
    </source>
</evidence>
<reference evidence="1" key="1">
    <citation type="submission" date="2022-01" db="EMBL/GenBank/DDBJ databases">
        <authorList>
            <person name="Lagorce A."/>
        </authorList>
    </citation>
    <scope>NUCLEOTIDE SEQUENCE</scope>
    <source>
        <strain evidence="1">Th15_F1_D04</strain>
    </source>
</reference>
<accession>A0AAU9Q8E4</accession>
<evidence type="ECO:0000313" key="1">
    <source>
        <dbReference type="EMBL" id="CAH1534114.1"/>
    </source>
</evidence>
<dbReference type="RefSeq" id="WP_409931483.1">
    <property type="nucleotide sequence ID" value="NZ_CAKMTQ010000030.1"/>
</dbReference>
<dbReference type="AlphaFoldDB" id="A0AAU9Q8E4"/>
<comment type="caution">
    <text evidence="1">The sequence shown here is derived from an EMBL/GenBank/DDBJ whole genome shotgun (WGS) entry which is preliminary data.</text>
</comment>
<evidence type="ECO:0008006" key="3">
    <source>
        <dbReference type="Google" id="ProtNLM"/>
    </source>
</evidence>
<dbReference type="Proteomes" id="UP001295420">
    <property type="component" value="Unassembled WGS sequence"/>
</dbReference>